<keyword evidence="1" id="KW-0812">Transmembrane</keyword>
<organism evidence="2 3">
    <name type="scientific">Azospirillum argentinense</name>
    <dbReference type="NCBI Taxonomy" id="2970906"/>
    <lineage>
        <taxon>Bacteria</taxon>
        <taxon>Pseudomonadati</taxon>
        <taxon>Pseudomonadota</taxon>
        <taxon>Alphaproteobacteria</taxon>
        <taxon>Rhodospirillales</taxon>
        <taxon>Azospirillaceae</taxon>
        <taxon>Azospirillum</taxon>
    </lineage>
</organism>
<feature type="transmembrane region" description="Helical" evidence="1">
    <location>
        <begin position="12"/>
        <end position="29"/>
    </location>
</feature>
<dbReference type="RefSeq" id="WP_407823595.1">
    <property type="nucleotide sequence ID" value="NZ_JBJLSN010000005.1"/>
</dbReference>
<evidence type="ECO:0000313" key="3">
    <source>
        <dbReference type="Proteomes" id="UP001628281"/>
    </source>
</evidence>
<comment type="caution">
    <text evidence="2">The sequence shown here is derived from an EMBL/GenBank/DDBJ whole genome shotgun (WGS) entry which is preliminary data.</text>
</comment>
<sequence>MRHLPYFIRRRVKVAVVWLGMKGLIPLWLGDWLIQRGGLSDA</sequence>
<dbReference type="EMBL" id="JBJLSN010000005">
    <property type="protein sequence ID" value="MFL7900498.1"/>
    <property type="molecule type" value="Genomic_DNA"/>
</dbReference>
<dbReference type="Proteomes" id="UP001628281">
    <property type="component" value="Unassembled WGS sequence"/>
</dbReference>
<evidence type="ECO:0000313" key="2">
    <source>
        <dbReference type="EMBL" id="MFL7900498.1"/>
    </source>
</evidence>
<reference evidence="2 3" key="1">
    <citation type="submission" date="2024-11" db="EMBL/GenBank/DDBJ databases">
        <title>Draft genome sequences of two bacteria associated to sugarcane roots in Colombia.</title>
        <authorList>
            <person name="Pardo-Diaz S."/>
            <person name="Masmela-Mendoza J."/>
            <person name="Delgadillo-Duran P."/>
            <person name="Bautista E.J."/>
            <person name="Rojas-Tapias D.F."/>
        </authorList>
    </citation>
    <scope>NUCLEOTIDE SEQUENCE [LARGE SCALE GENOMIC DNA]</scope>
    <source>
        <strain evidence="2 3">Ap18</strain>
    </source>
</reference>
<keyword evidence="1" id="KW-1133">Transmembrane helix</keyword>
<gene>
    <name evidence="2" type="ORF">ACJ41P_05135</name>
</gene>
<evidence type="ECO:0000256" key="1">
    <source>
        <dbReference type="SAM" id="Phobius"/>
    </source>
</evidence>
<name>A0ABW8V550_9PROT</name>
<proteinExistence type="predicted"/>
<protein>
    <submittedName>
        <fullName evidence="2">Uncharacterized protein</fullName>
    </submittedName>
</protein>
<keyword evidence="1" id="KW-0472">Membrane</keyword>
<accession>A0ABW8V550</accession>
<keyword evidence="3" id="KW-1185">Reference proteome</keyword>